<dbReference type="HOGENOM" id="CLU_1384248_0_0_1"/>
<keyword evidence="3" id="KW-1185">Reference proteome</keyword>
<reference evidence="1" key="2">
    <citation type="submission" date="2010-07" db="EMBL/GenBank/DDBJ databases">
        <authorList>
            <consortium name="The Broad Institute Genome Sequencing Platform"/>
            <consortium name="Broad Institute Genome Sequencing Center for Infectious Disease"/>
            <person name="Ma L.-J."/>
            <person name="Dead R."/>
            <person name="Young S."/>
            <person name="Zeng Q."/>
            <person name="Koehrsen M."/>
            <person name="Alvarado L."/>
            <person name="Berlin A."/>
            <person name="Chapman S.B."/>
            <person name="Chen Z."/>
            <person name="Freedman E."/>
            <person name="Gellesch M."/>
            <person name="Goldberg J."/>
            <person name="Griggs A."/>
            <person name="Gujja S."/>
            <person name="Heilman E.R."/>
            <person name="Heiman D."/>
            <person name="Hepburn T."/>
            <person name="Howarth C."/>
            <person name="Jen D."/>
            <person name="Larson L."/>
            <person name="Mehta T."/>
            <person name="Neiman D."/>
            <person name="Pearson M."/>
            <person name="Roberts A."/>
            <person name="Saif S."/>
            <person name="Shea T."/>
            <person name="Shenoy N."/>
            <person name="Sisk P."/>
            <person name="Stolte C."/>
            <person name="Sykes S."/>
            <person name="Walk T."/>
            <person name="White J."/>
            <person name="Yandava C."/>
            <person name="Haas B."/>
            <person name="Nusbaum C."/>
            <person name="Birren B."/>
        </authorList>
    </citation>
    <scope>NUCLEOTIDE SEQUENCE</scope>
    <source>
        <strain evidence="1">R3-111a-1</strain>
    </source>
</reference>
<dbReference type="EMBL" id="GL385397">
    <property type="protein sequence ID" value="EJT77200.1"/>
    <property type="molecule type" value="Genomic_DNA"/>
</dbReference>
<protein>
    <submittedName>
        <fullName evidence="1 2">Uncharacterized protein</fullName>
    </submittedName>
</protein>
<reference evidence="2" key="4">
    <citation type="journal article" date="2015" name="G3 (Bethesda)">
        <title>Genome sequences of three phytopathogenic species of the Magnaporthaceae family of fungi.</title>
        <authorList>
            <person name="Okagaki L.H."/>
            <person name="Nunes C.C."/>
            <person name="Sailsbery J."/>
            <person name="Clay B."/>
            <person name="Brown D."/>
            <person name="John T."/>
            <person name="Oh Y."/>
            <person name="Young N."/>
            <person name="Fitzgerald M."/>
            <person name="Haas B.J."/>
            <person name="Zeng Q."/>
            <person name="Young S."/>
            <person name="Adiconis X."/>
            <person name="Fan L."/>
            <person name="Levin J.Z."/>
            <person name="Mitchell T.K."/>
            <person name="Okubara P.A."/>
            <person name="Farman M.L."/>
            <person name="Kohn L.M."/>
            <person name="Birren B."/>
            <person name="Ma L.-J."/>
            <person name="Dean R.A."/>
        </authorList>
    </citation>
    <scope>NUCLEOTIDE SEQUENCE</scope>
    <source>
        <strain evidence="2">R3-111a-1</strain>
    </source>
</reference>
<evidence type="ECO:0000313" key="3">
    <source>
        <dbReference type="Proteomes" id="UP000006039"/>
    </source>
</evidence>
<dbReference type="GeneID" id="20347570"/>
<dbReference type="Proteomes" id="UP000006039">
    <property type="component" value="Unassembled WGS sequence"/>
</dbReference>
<accession>J3P0R7</accession>
<dbReference type="AlphaFoldDB" id="J3P0R7"/>
<gene>
    <name evidence="2" type="primary">20347570</name>
    <name evidence="1" type="ORF">GGTG_07112</name>
</gene>
<proteinExistence type="predicted"/>
<sequence length="197" mass="21670">MQKVRAPSRCATVCKEVKGVQFCILPGNSNPRLRQRVQMLDMGMPQASSPAGAALGEGTGLAGGERYLRRRREEGRGLARLEVVWPHRTRQKIGCQTRCCCCRGGTGKGTSAEGRVAARADACAPPVLLTLRGLMARERARVDQLPSHPRKIPTTTHLLRDSSISTARYLSSPRPPPARIPRHNLLAPRIFHHNPDF</sequence>
<organism evidence="1">
    <name type="scientific">Gaeumannomyces tritici (strain R3-111a-1)</name>
    <name type="common">Wheat and barley take-all root rot fungus</name>
    <name type="synonym">Gaeumannomyces graminis var. tritici</name>
    <dbReference type="NCBI Taxonomy" id="644352"/>
    <lineage>
        <taxon>Eukaryota</taxon>
        <taxon>Fungi</taxon>
        <taxon>Dikarya</taxon>
        <taxon>Ascomycota</taxon>
        <taxon>Pezizomycotina</taxon>
        <taxon>Sordariomycetes</taxon>
        <taxon>Sordariomycetidae</taxon>
        <taxon>Magnaporthales</taxon>
        <taxon>Magnaporthaceae</taxon>
        <taxon>Gaeumannomyces</taxon>
    </lineage>
</organism>
<dbReference type="RefSeq" id="XP_009223200.1">
    <property type="nucleotide sequence ID" value="XM_009224936.1"/>
</dbReference>
<reference evidence="3" key="1">
    <citation type="submission" date="2010-07" db="EMBL/GenBank/DDBJ databases">
        <title>The genome sequence of Gaeumannomyces graminis var. tritici strain R3-111a-1.</title>
        <authorList>
            <consortium name="The Broad Institute Genome Sequencing Platform"/>
            <person name="Ma L.-J."/>
            <person name="Dead R."/>
            <person name="Young S."/>
            <person name="Zeng Q."/>
            <person name="Koehrsen M."/>
            <person name="Alvarado L."/>
            <person name="Berlin A."/>
            <person name="Chapman S.B."/>
            <person name="Chen Z."/>
            <person name="Freedman E."/>
            <person name="Gellesch M."/>
            <person name="Goldberg J."/>
            <person name="Griggs A."/>
            <person name="Gujja S."/>
            <person name="Heilman E.R."/>
            <person name="Heiman D."/>
            <person name="Hepburn T."/>
            <person name="Howarth C."/>
            <person name="Jen D."/>
            <person name="Larson L."/>
            <person name="Mehta T."/>
            <person name="Neiman D."/>
            <person name="Pearson M."/>
            <person name="Roberts A."/>
            <person name="Saif S."/>
            <person name="Shea T."/>
            <person name="Shenoy N."/>
            <person name="Sisk P."/>
            <person name="Stolte C."/>
            <person name="Sykes S."/>
            <person name="Walk T."/>
            <person name="White J."/>
            <person name="Yandava C."/>
            <person name="Haas B."/>
            <person name="Nusbaum C."/>
            <person name="Birren B."/>
        </authorList>
    </citation>
    <scope>NUCLEOTIDE SEQUENCE [LARGE SCALE GENOMIC DNA]</scope>
    <source>
        <strain evidence="3">R3-111a-1</strain>
    </source>
</reference>
<dbReference type="VEuPathDB" id="FungiDB:GGTG_07112"/>
<reference evidence="1" key="3">
    <citation type="submission" date="2010-09" db="EMBL/GenBank/DDBJ databases">
        <title>Annotation of Gaeumannomyces graminis var. tritici R3-111a-1.</title>
        <authorList>
            <consortium name="The Broad Institute Genome Sequencing Platform"/>
            <person name="Ma L.-J."/>
            <person name="Dead R."/>
            <person name="Young S.K."/>
            <person name="Zeng Q."/>
            <person name="Gargeya S."/>
            <person name="Fitzgerald M."/>
            <person name="Haas B."/>
            <person name="Abouelleil A."/>
            <person name="Alvarado L."/>
            <person name="Arachchi H.M."/>
            <person name="Berlin A."/>
            <person name="Brown A."/>
            <person name="Chapman S.B."/>
            <person name="Chen Z."/>
            <person name="Dunbar C."/>
            <person name="Freedman E."/>
            <person name="Gearin G."/>
            <person name="Gellesch M."/>
            <person name="Goldberg J."/>
            <person name="Griggs A."/>
            <person name="Gujja S."/>
            <person name="Heiman D."/>
            <person name="Howarth C."/>
            <person name="Larson L."/>
            <person name="Lui A."/>
            <person name="MacDonald P.J.P."/>
            <person name="Mehta T."/>
            <person name="Montmayeur A."/>
            <person name="Murphy C."/>
            <person name="Neiman D."/>
            <person name="Pearson M."/>
            <person name="Priest M."/>
            <person name="Roberts A."/>
            <person name="Saif S."/>
            <person name="Shea T."/>
            <person name="Shenoy N."/>
            <person name="Sisk P."/>
            <person name="Stolte C."/>
            <person name="Sykes S."/>
            <person name="Yandava C."/>
            <person name="Wortman J."/>
            <person name="Nusbaum C."/>
            <person name="Birren B."/>
        </authorList>
    </citation>
    <scope>NUCLEOTIDE SEQUENCE</scope>
    <source>
        <strain evidence="1">R3-111a-1</strain>
    </source>
</reference>
<reference evidence="2" key="5">
    <citation type="submission" date="2018-04" db="UniProtKB">
        <authorList>
            <consortium name="EnsemblFungi"/>
        </authorList>
    </citation>
    <scope>IDENTIFICATION</scope>
    <source>
        <strain evidence="2">R3-111a-1</strain>
    </source>
</reference>
<evidence type="ECO:0000313" key="2">
    <source>
        <dbReference type="EnsemblFungi" id="EJT77200"/>
    </source>
</evidence>
<evidence type="ECO:0000313" key="1">
    <source>
        <dbReference type="EMBL" id="EJT77200.1"/>
    </source>
</evidence>
<name>J3P0R7_GAET3</name>
<dbReference type="EnsemblFungi" id="EJT77200">
    <property type="protein sequence ID" value="EJT77200"/>
    <property type="gene ID" value="GGTG_07112"/>
</dbReference>